<keyword evidence="9" id="KW-1185">Reference proteome</keyword>
<dbReference type="SUPFAM" id="SSF52799">
    <property type="entry name" value="(Phosphotyrosine protein) phosphatases II"/>
    <property type="match status" value="1"/>
</dbReference>
<evidence type="ECO:0000256" key="4">
    <source>
        <dbReference type="ARBA" id="ARBA00022801"/>
    </source>
</evidence>
<dbReference type="InterPro" id="IPR029021">
    <property type="entry name" value="Prot-tyrosine_phosphatase-like"/>
</dbReference>
<name>A0A0B7MUA3_9FUNG</name>
<dbReference type="PROSITE" id="PS50056">
    <property type="entry name" value="TYR_PHOSPHATASE_2"/>
    <property type="match status" value="1"/>
</dbReference>
<dbReference type="PANTHER" id="PTHR12305:SF81">
    <property type="entry name" value="PHOSPHATIDYLINOSITOL 3,4,5-TRISPHOSPHATE 3-PHOSPHATASE AND DUAL-SPECIFICITY PROTEIN PHOSPHATASE PTEN"/>
    <property type="match status" value="1"/>
</dbReference>
<feature type="domain" description="Phosphatase tensin-type" evidence="7">
    <location>
        <begin position="13"/>
        <end position="183"/>
    </location>
</feature>
<organism evidence="8 9">
    <name type="scientific">Parasitella parasitica</name>
    <dbReference type="NCBI Taxonomy" id="35722"/>
    <lineage>
        <taxon>Eukaryota</taxon>
        <taxon>Fungi</taxon>
        <taxon>Fungi incertae sedis</taxon>
        <taxon>Mucoromycota</taxon>
        <taxon>Mucoromycotina</taxon>
        <taxon>Mucoromycetes</taxon>
        <taxon>Mucorales</taxon>
        <taxon>Mucorineae</taxon>
        <taxon>Mucoraceae</taxon>
        <taxon>Parasitella</taxon>
    </lineage>
</organism>
<evidence type="ECO:0000259" key="6">
    <source>
        <dbReference type="PROSITE" id="PS50056"/>
    </source>
</evidence>
<dbReference type="InterPro" id="IPR029023">
    <property type="entry name" value="Tensin_phosphatase"/>
</dbReference>
<dbReference type="Gene3D" id="3.90.190.10">
    <property type="entry name" value="Protein tyrosine phosphatase superfamily"/>
    <property type="match status" value="1"/>
</dbReference>
<dbReference type="AlphaFoldDB" id="A0A0B7MUA3"/>
<keyword evidence="5" id="KW-0904">Protein phosphatase</keyword>
<evidence type="ECO:0000256" key="2">
    <source>
        <dbReference type="ARBA" id="ARBA00007881"/>
    </source>
</evidence>
<evidence type="ECO:0000256" key="5">
    <source>
        <dbReference type="ARBA" id="ARBA00022912"/>
    </source>
</evidence>
<dbReference type="PROSITE" id="PS00383">
    <property type="entry name" value="TYR_PHOSPHATASE_1"/>
    <property type="match status" value="1"/>
</dbReference>
<dbReference type="GO" id="GO:0016314">
    <property type="term" value="F:phosphatidylinositol-3,4,5-trisphosphate 3-phosphatase activity"/>
    <property type="evidence" value="ECO:0007669"/>
    <property type="project" value="UniProtKB-EC"/>
</dbReference>
<dbReference type="InterPro" id="IPR051281">
    <property type="entry name" value="Dual-spec_lipid-protein_phosph"/>
</dbReference>
<comment type="similarity">
    <text evidence="2">Belongs to the PTEN phosphatase protein family.</text>
</comment>
<dbReference type="Proteomes" id="UP000054107">
    <property type="component" value="Unassembled WGS sequence"/>
</dbReference>
<dbReference type="Pfam" id="PF22785">
    <property type="entry name" value="Tc-R-P"/>
    <property type="match status" value="1"/>
</dbReference>
<dbReference type="InterPro" id="IPR003595">
    <property type="entry name" value="Tyr_Pase_cat"/>
</dbReference>
<dbReference type="InterPro" id="IPR045101">
    <property type="entry name" value="PTP_PTEN"/>
</dbReference>
<dbReference type="CDD" id="cd14509">
    <property type="entry name" value="PTP_PTEN"/>
    <property type="match status" value="1"/>
</dbReference>
<dbReference type="GO" id="GO:0005829">
    <property type="term" value="C:cytosol"/>
    <property type="evidence" value="ECO:0007669"/>
    <property type="project" value="TreeGrafter"/>
</dbReference>
<dbReference type="PROSITE" id="PS51181">
    <property type="entry name" value="PPASE_TENSIN"/>
    <property type="match status" value="1"/>
</dbReference>
<dbReference type="PANTHER" id="PTHR12305">
    <property type="entry name" value="PHOSPHATASE WITH HOMOLOGY TO TENSIN"/>
    <property type="match status" value="1"/>
</dbReference>
<evidence type="ECO:0000256" key="3">
    <source>
        <dbReference type="ARBA" id="ARBA00013015"/>
    </source>
</evidence>
<dbReference type="GO" id="GO:0004721">
    <property type="term" value="F:phosphoprotein phosphatase activity"/>
    <property type="evidence" value="ECO:0007669"/>
    <property type="project" value="UniProtKB-KW"/>
</dbReference>
<dbReference type="OrthoDB" id="5632at2759"/>
<evidence type="ECO:0000259" key="7">
    <source>
        <dbReference type="PROSITE" id="PS51181"/>
    </source>
</evidence>
<dbReference type="STRING" id="35722.A0A0B7MUA3"/>
<evidence type="ECO:0000313" key="8">
    <source>
        <dbReference type="EMBL" id="CEP09631.1"/>
    </source>
</evidence>
<feature type="domain" description="Tyrosine specific protein phosphatases" evidence="6">
    <location>
        <begin position="94"/>
        <end position="157"/>
    </location>
</feature>
<gene>
    <name evidence="8" type="primary">PARPA_03181.1 scaffold 7172</name>
</gene>
<accession>A0A0B7MUA3</accession>
<keyword evidence="4" id="KW-0378">Hydrolase</keyword>
<evidence type="ECO:0000313" key="9">
    <source>
        <dbReference type="Proteomes" id="UP000054107"/>
    </source>
</evidence>
<sequence length="268" mass="30954">MNAIRSLVSENRKRYIEKDVNLDLTYITSRVIAMSYPSEGLEGLYRNPFNQVKKFLENKHAGHYKVYNLRKEKQYDLSRFENAANYPFLDHQAPSFGTLVNFCKDASGWLDKDKENVVVIHCKAGKGRTGTVIAALLLHIHEASDAKEAIALYDNTRTSNQKGITIPSQRRYVYYYDTMLKNREIYDANNRVSIQITQIVIHDLPQSLKHNKEFILQFLDTDHTTIYQKSSNKCSIDRTLDTILIHPTDLNPLQTDFKVLFTNVSLCI</sequence>
<dbReference type="EMBL" id="LN722152">
    <property type="protein sequence ID" value="CEP09631.1"/>
    <property type="molecule type" value="Genomic_DNA"/>
</dbReference>
<evidence type="ECO:0000256" key="1">
    <source>
        <dbReference type="ARBA" id="ARBA00004487"/>
    </source>
</evidence>
<comment type="subcellular location">
    <subcellularLocation>
        <location evidence="1">Cell projection</location>
        <location evidence="1">Neuron projection</location>
    </subcellularLocation>
</comment>
<dbReference type="InterPro" id="IPR000387">
    <property type="entry name" value="Tyr_Pase_dom"/>
</dbReference>
<dbReference type="EC" id="3.1.3.67" evidence="3"/>
<dbReference type="InterPro" id="IPR016130">
    <property type="entry name" value="Tyr_Pase_AS"/>
</dbReference>
<reference evidence="8 9" key="1">
    <citation type="submission" date="2014-09" db="EMBL/GenBank/DDBJ databases">
        <authorList>
            <person name="Ellenberger Sabrina"/>
        </authorList>
    </citation>
    <scope>NUCLEOTIDE SEQUENCE [LARGE SCALE GENOMIC DNA]</scope>
    <source>
        <strain evidence="8 9">CBS 412.66</strain>
    </source>
</reference>
<proteinExistence type="inferred from homology"/>
<protein>
    <recommendedName>
        <fullName evidence="3">phosphatidylinositol-3,4,5-trisphosphate 3-phosphatase</fullName>
        <ecNumber evidence="3">3.1.3.67</ecNumber>
    </recommendedName>
</protein>
<dbReference type="SMART" id="SM00404">
    <property type="entry name" value="PTPc_motif"/>
    <property type="match status" value="1"/>
</dbReference>